<dbReference type="Gene3D" id="3.40.50.1820">
    <property type="entry name" value="alpha/beta hydrolase"/>
    <property type="match status" value="1"/>
</dbReference>
<evidence type="ECO:0000313" key="3">
    <source>
        <dbReference type="EMBL" id="MDR7093502.1"/>
    </source>
</evidence>
<gene>
    <name evidence="3" type="ORF">J2X09_001234</name>
</gene>
<comment type="caution">
    <text evidence="3">The sequence shown here is derived from an EMBL/GenBank/DDBJ whole genome shotgun (WGS) entry which is preliminary data.</text>
</comment>
<dbReference type="PANTHER" id="PTHR43798:SF31">
    <property type="entry name" value="AB HYDROLASE SUPERFAMILY PROTEIN YCLE"/>
    <property type="match status" value="1"/>
</dbReference>
<keyword evidence="4" id="KW-1185">Reference proteome</keyword>
<dbReference type="PANTHER" id="PTHR43798">
    <property type="entry name" value="MONOACYLGLYCEROL LIPASE"/>
    <property type="match status" value="1"/>
</dbReference>
<name>A0ABU1V7U4_9BURK</name>
<dbReference type="EMBL" id="JAVDWE010000002">
    <property type="protein sequence ID" value="MDR7093502.1"/>
    <property type="molecule type" value="Genomic_DNA"/>
</dbReference>
<proteinExistence type="predicted"/>
<dbReference type="Pfam" id="PF00561">
    <property type="entry name" value="Abhydrolase_1"/>
    <property type="match status" value="1"/>
</dbReference>
<dbReference type="SUPFAM" id="SSF53474">
    <property type="entry name" value="alpha/beta-Hydrolases"/>
    <property type="match status" value="1"/>
</dbReference>
<accession>A0ABU1V7U4</accession>
<organism evidence="3 4">
    <name type="scientific">Hydrogenophaga laconesensis</name>
    <dbReference type="NCBI Taxonomy" id="1805971"/>
    <lineage>
        <taxon>Bacteria</taxon>
        <taxon>Pseudomonadati</taxon>
        <taxon>Pseudomonadota</taxon>
        <taxon>Betaproteobacteria</taxon>
        <taxon>Burkholderiales</taxon>
        <taxon>Comamonadaceae</taxon>
        <taxon>Hydrogenophaga</taxon>
    </lineage>
</organism>
<dbReference type="InterPro" id="IPR050266">
    <property type="entry name" value="AB_hydrolase_sf"/>
</dbReference>
<dbReference type="InterPro" id="IPR000073">
    <property type="entry name" value="AB_hydrolase_1"/>
</dbReference>
<keyword evidence="1" id="KW-0378">Hydrolase</keyword>
<dbReference type="InterPro" id="IPR029058">
    <property type="entry name" value="AB_hydrolase_fold"/>
</dbReference>
<reference evidence="3 4" key="1">
    <citation type="submission" date="2023-07" db="EMBL/GenBank/DDBJ databases">
        <title>Sorghum-associated microbial communities from plants grown in Nebraska, USA.</title>
        <authorList>
            <person name="Schachtman D."/>
        </authorList>
    </citation>
    <scope>NUCLEOTIDE SEQUENCE [LARGE SCALE GENOMIC DNA]</scope>
    <source>
        <strain evidence="3 4">BE240</strain>
    </source>
</reference>
<evidence type="ECO:0000313" key="4">
    <source>
        <dbReference type="Proteomes" id="UP001265550"/>
    </source>
</evidence>
<sequence>MTDHAALPAPPLHSERTGEGPGLPLVLIHPIGASLRFWDALLPHLAGHGPVVRCDLRGHGGSAVVPGEGHIDAFADDLLRLADAQGLERFDVCGVSLGGMVALAVAARAGARANRVVVSSTAAAVAPPPNGWNGRREAALKDGMAPLAGPMVERMFSPAFRATGDPIIGTLRSVFEGMSPVGYAGAVSILRDADLGSRLAHVTSPTLVVAGLQDPLCPPAKQEALVSALPHARCVTLDCGHFPPVEQPAAFARLLGEHLTG</sequence>
<dbReference type="RefSeq" id="WP_204732641.1">
    <property type="nucleotide sequence ID" value="NZ_JAVDWE010000002.1"/>
</dbReference>
<protein>
    <submittedName>
        <fullName evidence="3">3-oxoadipate enol-lactonase</fullName>
    </submittedName>
</protein>
<feature type="domain" description="AB hydrolase-1" evidence="2">
    <location>
        <begin position="24"/>
        <end position="246"/>
    </location>
</feature>
<evidence type="ECO:0000256" key="1">
    <source>
        <dbReference type="ARBA" id="ARBA00022801"/>
    </source>
</evidence>
<evidence type="ECO:0000259" key="2">
    <source>
        <dbReference type="Pfam" id="PF00561"/>
    </source>
</evidence>
<dbReference type="Proteomes" id="UP001265550">
    <property type="component" value="Unassembled WGS sequence"/>
</dbReference>